<accession>A0ABN0UMF2</accession>
<feature type="domain" description="DUF2249" evidence="1">
    <location>
        <begin position="13"/>
        <end position="80"/>
    </location>
</feature>
<dbReference type="Pfam" id="PF10006">
    <property type="entry name" value="DUF2249"/>
    <property type="match status" value="1"/>
</dbReference>
<dbReference type="Proteomes" id="UP001500657">
    <property type="component" value="Unassembled WGS sequence"/>
</dbReference>
<evidence type="ECO:0000313" key="3">
    <source>
        <dbReference type="Proteomes" id="UP001500657"/>
    </source>
</evidence>
<gene>
    <name evidence="2" type="ORF">GCM10009126_20780</name>
</gene>
<comment type="caution">
    <text evidence="2">The sequence shown here is derived from an EMBL/GenBank/DDBJ whole genome shotgun (WGS) entry which is preliminary data.</text>
</comment>
<dbReference type="InterPro" id="IPR018720">
    <property type="entry name" value="DUF2249"/>
</dbReference>
<evidence type="ECO:0000259" key="1">
    <source>
        <dbReference type="Pfam" id="PF10006"/>
    </source>
</evidence>
<sequence length="88" mass="9814">MSIDAPTEAHVHTFDARGVARRFRHSAIFAAIGVLRSGETMRFINDHDPIPLIAQLRERLGDYLTVTYRQREPGAIVIDFGIVGLPAE</sequence>
<keyword evidence="3" id="KW-1185">Reference proteome</keyword>
<protein>
    <submittedName>
        <fullName evidence="2">DUF2249 domain-containing protein</fullName>
    </submittedName>
</protein>
<reference evidence="2 3" key="1">
    <citation type="journal article" date="2019" name="Int. J. Syst. Evol. Microbiol.">
        <title>The Global Catalogue of Microorganisms (GCM) 10K type strain sequencing project: providing services to taxonomists for standard genome sequencing and annotation.</title>
        <authorList>
            <consortium name="The Broad Institute Genomics Platform"/>
            <consortium name="The Broad Institute Genome Sequencing Center for Infectious Disease"/>
            <person name="Wu L."/>
            <person name="Ma J."/>
        </authorList>
    </citation>
    <scope>NUCLEOTIDE SEQUENCE [LARGE SCALE GENOMIC DNA]</scope>
    <source>
        <strain evidence="2 3">JCM 16242</strain>
    </source>
</reference>
<organism evidence="2 3">
    <name type="scientific">Rhodanobacter caeni</name>
    <dbReference type="NCBI Taxonomy" id="657654"/>
    <lineage>
        <taxon>Bacteria</taxon>
        <taxon>Pseudomonadati</taxon>
        <taxon>Pseudomonadota</taxon>
        <taxon>Gammaproteobacteria</taxon>
        <taxon>Lysobacterales</taxon>
        <taxon>Rhodanobacteraceae</taxon>
        <taxon>Rhodanobacter</taxon>
    </lineage>
</organism>
<dbReference type="EMBL" id="BAAAFO010000003">
    <property type="protein sequence ID" value="GAA0255465.1"/>
    <property type="molecule type" value="Genomic_DNA"/>
</dbReference>
<name>A0ABN0UMF2_9GAMM</name>
<evidence type="ECO:0000313" key="2">
    <source>
        <dbReference type="EMBL" id="GAA0255465.1"/>
    </source>
</evidence>
<dbReference type="RefSeq" id="WP_343882710.1">
    <property type="nucleotide sequence ID" value="NZ_BAAAFO010000003.1"/>
</dbReference>
<proteinExistence type="predicted"/>